<dbReference type="Gene3D" id="3.30.70.100">
    <property type="match status" value="1"/>
</dbReference>
<dbReference type="EMBL" id="JABFUD020000017">
    <property type="protein sequence ID" value="KAI5067219.1"/>
    <property type="molecule type" value="Genomic_DNA"/>
</dbReference>
<reference evidence="3" key="1">
    <citation type="submission" date="2021-01" db="EMBL/GenBank/DDBJ databases">
        <title>Adiantum capillus-veneris genome.</title>
        <authorList>
            <person name="Fang Y."/>
            <person name="Liao Q."/>
        </authorList>
    </citation>
    <scope>NUCLEOTIDE SEQUENCE</scope>
    <source>
        <strain evidence="3">H3</strain>
        <tissue evidence="3">Leaf</tissue>
    </source>
</reference>
<evidence type="ECO:0000259" key="2">
    <source>
        <dbReference type="PROSITE" id="PS50846"/>
    </source>
</evidence>
<dbReference type="AlphaFoldDB" id="A0A9D4UFZ8"/>
<dbReference type="Proteomes" id="UP000886520">
    <property type="component" value="Chromosome 17"/>
</dbReference>
<proteinExistence type="predicted"/>
<dbReference type="OrthoDB" id="603535at2759"/>
<dbReference type="CDD" id="cd00371">
    <property type="entry name" value="HMA"/>
    <property type="match status" value="1"/>
</dbReference>
<keyword evidence="1" id="KW-0479">Metal-binding</keyword>
<feature type="domain" description="HMA" evidence="2">
    <location>
        <begin position="2"/>
        <end position="69"/>
    </location>
</feature>
<dbReference type="InterPro" id="IPR006121">
    <property type="entry name" value="HMA_dom"/>
</dbReference>
<evidence type="ECO:0000313" key="4">
    <source>
        <dbReference type="Proteomes" id="UP000886520"/>
    </source>
</evidence>
<dbReference type="PANTHER" id="PTHR22814">
    <property type="entry name" value="COPPER TRANSPORT PROTEIN ATOX1-RELATED"/>
    <property type="match status" value="1"/>
</dbReference>
<sequence>MEEVVELRVAMDCPGCERRIKRALYNIEGVHTVSIDRELQKVVVKGLVDRCEVFAFVVGLLVISSKELVSFILLN</sequence>
<evidence type="ECO:0000256" key="1">
    <source>
        <dbReference type="ARBA" id="ARBA00022723"/>
    </source>
</evidence>
<evidence type="ECO:0000313" key="3">
    <source>
        <dbReference type="EMBL" id="KAI5067219.1"/>
    </source>
</evidence>
<dbReference type="PANTHER" id="PTHR22814:SF336">
    <property type="entry name" value="HEAVY METAL-ASSOCIATED ISOPRENYLATED PLANT PROTEIN 23"/>
    <property type="match status" value="1"/>
</dbReference>
<dbReference type="SUPFAM" id="SSF55008">
    <property type="entry name" value="HMA, heavy metal-associated domain"/>
    <property type="match status" value="1"/>
</dbReference>
<dbReference type="InterPro" id="IPR036163">
    <property type="entry name" value="HMA_dom_sf"/>
</dbReference>
<dbReference type="Pfam" id="PF00403">
    <property type="entry name" value="HMA"/>
    <property type="match status" value="1"/>
</dbReference>
<dbReference type="GO" id="GO:0046872">
    <property type="term" value="F:metal ion binding"/>
    <property type="evidence" value="ECO:0007669"/>
    <property type="project" value="UniProtKB-KW"/>
</dbReference>
<accession>A0A9D4UFZ8</accession>
<keyword evidence="4" id="KW-1185">Reference proteome</keyword>
<name>A0A9D4UFZ8_ADICA</name>
<protein>
    <recommendedName>
        <fullName evidence="2">HMA domain-containing protein</fullName>
    </recommendedName>
</protein>
<organism evidence="3 4">
    <name type="scientific">Adiantum capillus-veneris</name>
    <name type="common">Maidenhair fern</name>
    <dbReference type="NCBI Taxonomy" id="13818"/>
    <lineage>
        <taxon>Eukaryota</taxon>
        <taxon>Viridiplantae</taxon>
        <taxon>Streptophyta</taxon>
        <taxon>Embryophyta</taxon>
        <taxon>Tracheophyta</taxon>
        <taxon>Polypodiopsida</taxon>
        <taxon>Polypodiidae</taxon>
        <taxon>Polypodiales</taxon>
        <taxon>Pteridineae</taxon>
        <taxon>Pteridaceae</taxon>
        <taxon>Vittarioideae</taxon>
        <taxon>Adiantum</taxon>
    </lineage>
</organism>
<gene>
    <name evidence="3" type="ORF">GOP47_0017747</name>
</gene>
<comment type="caution">
    <text evidence="3">The sequence shown here is derived from an EMBL/GenBank/DDBJ whole genome shotgun (WGS) entry which is preliminary data.</text>
</comment>
<dbReference type="PROSITE" id="PS50846">
    <property type="entry name" value="HMA_2"/>
    <property type="match status" value="1"/>
</dbReference>